<feature type="region of interest" description="Disordered" evidence="1">
    <location>
        <begin position="1"/>
        <end position="36"/>
    </location>
</feature>
<feature type="domain" description="PH" evidence="2">
    <location>
        <begin position="27"/>
        <end position="120"/>
    </location>
</feature>
<reference evidence="4" key="1">
    <citation type="journal article" date="2013" name="Proc. Natl. Acad. Sci. U.S.A.">
        <title>Genome structure and metabolic features in the red seaweed Chondrus crispus shed light on evolution of the Archaeplastida.</title>
        <authorList>
            <person name="Collen J."/>
            <person name="Porcel B."/>
            <person name="Carre W."/>
            <person name="Ball S.G."/>
            <person name="Chaparro C."/>
            <person name="Tonon T."/>
            <person name="Barbeyron T."/>
            <person name="Michel G."/>
            <person name="Noel B."/>
            <person name="Valentin K."/>
            <person name="Elias M."/>
            <person name="Artiguenave F."/>
            <person name="Arun A."/>
            <person name="Aury J.M."/>
            <person name="Barbosa-Neto J.F."/>
            <person name="Bothwell J.H."/>
            <person name="Bouget F.Y."/>
            <person name="Brillet L."/>
            <person name="Cabello-Hurtado F."/>
            <person name="Capella-Gutierrez S."/>
            <person name="Charrier B."/>
            <person name="Cladiere L."/>
            <person name="Cock J.M."/>
            <person name="Coelho S.M."/>
            <person name="Colleoni C."/>
            <person name="Czjzek M."/>
            <person name="Da Silva C."/>
            <person name="Delage L."/>
            <person name="Denoeud F."/>
            <person name="Deschamps P."/>
            <person name="Dittami S.M."/>
            <person name="Gabaldon T."/>
            <person name="Gachon C.M."/>
            <person name="Groisillier A."/>
            <person name="Herve C."/>
            <person name="Jabbari K."/>
            <person name="Katinka M."/>
            <person name="Kloareg B."/>
            <person name="Kowalczyk N."/>
            <person name="Labadie K."/>
            <person name="Leblanc C."/>
            <person name="Lopez P.J."/>
            <person name="McLachlan D.H."/>
            <person name="Meslet-Cladiere L."/>
            <person name="Moustafa A."/>
            <person name="Nehr Z."/>
            <person name="Nyvall Collen P."/>
            <person name="Panaud O."/>
            <person name="Partensky F."/>
            <person name="Poulain J."/>
            <person name="Rensing S.A."/>
            <person name="Rousvoal S."/>
            <person name="Samson G."/>
            <person name="Symeonidi A."/>
            <person name="Weissenbach J."/>
            <person name="Zambounis A."/>
            <person name="Wincker P."/>
            <person name="Boyen C."/>
        </authorList>
    </citation>
    <scope>NUCLEOTIDE SEQUENCE [LARGE SCALE GENOMIC DNA]</scope>
    <source>
        <strain evidence="4">cv. Stackhouse</strain>
    </source>
</reference>
<dbReference type="SUPFAM" id="SSF50729">
    <property type="entry name" value="PH domain-like"/>
    <property type="match status" value="1"/>
</dbReference>
<evidence type="ECO:0000313" key="3">
    <source>
        <dbReference type="EMBL" id="CDF36180.1"/>
    </source>
</evidence>
<name>R7QFI1_CHOCR</name>
<dbReference type="KEGG" id="ccp:CHC_T00004535001"/>
<dbReference type="Proteomes" id="UP000012073">
    <property type="component" value="Unassembled WGS sequence"/>
</dbReference>
<dbReference type="InterPro" id="IPR001849">
    <property type="entry name" value="PH_domain"/>
</dbReference>
<dbReference type="InterPro" id="IPR011993">
    <property type="entry name" value="PH-like_dom_sf"/>
</dbReference>
<dbReference type="GeneID" id="17323708"/>
<evidence type="ECO:0000259" key="2">
    <source>
        <dbReference type="SMART" id="SM00233"/>
    </source>
</evidence>
<dbReference type="Gramene" id="CDF36180">
    <property type="protein sequence ID" value="CDF36180"/>
    <property type="gene ID" value="CHC_T00004535001"/>
</dbReference>
<evidence type="ECO:0000313" key="4">
    <source>
        <dbReference type="Proteomes" id="UP000012073"/>
    </source>
</evidence>
<organism evidence="3 4">
    <name type="scientific">Chondrus crispus</name>
    <name type="common">Carrageen Irish moss</name>
    <name type="synonym">Polymorpha crispa</name>
    <dbReference type="NCBI Taxonomy" id="2769"/>
    <lineage>
        <taxon>Eukaryota</taxon>
        <taxon>Rhodophyta</taxon>
        <taxon>Florideophyceae</taxon>
        <taxon>Rhodymeniophycidae</taxon>
        <taxon>Gigartinales</taxon>
        <taxon>Gigartinaceae</taxon>
        <taxon>Chondrus</taxon>
    </lineage>
</organism>
<evidence type="ECO:0000256" key="1">
    <source>
        <dbReference type="SAM" id="MobiDB-lite"/>
    </source>
</evidence>
<feature type="compositionally biased region" description="Low complexity" evidence="1">
    <location>
        <begin position="125"/>
        <end position="145"/>
    </location>
</feature>
<dbReference type="RefSeq" id="XP_005715999.1">
    <property type="nucleotide sequence ID" value="XM_005715942.1"/>
</dbReference>
<dbReference type="EMBL" id="HG001764">
    <property type="protein sequence ID" value="CDF36180.1"/>
    <property type="molecule type" value="Genomic_DNA"/>
</dbReference>
<dbReference type="Pfam" id="PF00169">
    <property type="entry name" value="PH"/>
    <property type="match status" value="1"/>
</dbReference>
<accession>R7QFI1</accession>
<sequence>MSEAHSSSTVTSHAASASSSSDDDPPPDLHALLRKKGRKTRLPVRRMFVLRAGTLYNFRNPKADAPSWKVALAGAVVGLDPRTLRIVVLLNPHRTLVLYADSPQQASQWTEALARAAAFERGPDTSTTSRGSSGSSTAWDADTANNNNIAEIRTMTSFVDDEDSDWRKGARHPDFGLPPQDLALDVPENDNWDSFRSFAKLHIRTATGPDAIRERVAMGLAQPRYGDAVAYA</sequence>
<dbReference type="SMART" id="SM00233">
    <property type="entry name" value="PH"/>
    <property type="match status" value="1"/>
</dbReference>
<proteinExistence type="predicted"/>
<dbReference type="Gene3D" id="2.30.29.30">
    <property type="entry name" value="Pleckstrin-homology domain (PH domain)/Phosphotyrosine-binding domain (PTB)"/>
    <property type="match status" value="1"/>
</dbReference>
<protein>
    <recommendedName>
        <fullName evidence="2">PH domain-containing protein</fullName>
    </recommendedName>
</protein>
<feature type="region of interest" description="Disordered" evidence="1">
    <location>
        <begin position="120"/>
        <end position="145"/>
    </location>
</feature>
<dbReference type="AlphaFoldDB" id="R7QFI1"/>
<gene>
    <name evidence="3" type="ORF">CHC_T00004535001</name>
</gene>
<keyword evidence="4" id="KW-1185">Reference proteome</keyword>
<feature type="compositionally biased region" description="Low complexity" evidence="1">
    <location>
        <begin position="1"/>
        <end position="20"/>
    </location>
</feature>